<evidence type="ECO:0000313" key="1">
    <source>
        <dbReference type="EMBL" id="JAD33324.1"/>
    </source>
</evidence>
<name>A0A0A8Z1N2_ARUDO</name>
<reference evidence="1" key="1">
    <citation type="submission" date="2014-09" db="EMBL/GenBank/DDBJ databases">
        <authorList>
            <person name="Magalhaes I.L.F."/>
            <person name="Oliveira U."/>
            <person name="Santos F.R."/>
            <person name="Vidigal T.H.D.A."/>
            <person name="Brescovit A.D."/>
            <person name="Santos A.J."/>
        </authorList>
    </citation>
    <scope>NUCLEOTIDE SEQUENCE</scope>
    <source>
        <tissue evidence="1">Shoot tissue taken approximately 20 cm above the soil surface</tissue>
    </source>
</reference>
<accession>A0A0A8Z1N2</accession>
<organism evidence="1">
    <name type="scientific">Arundo donax</name>
    <name type="common">Giant reed</name>
    <name type="synonym">Donax arundinaceus</name>
    <dbReference type="NCBI Taxonomy" id="35708"/>
    <lineage>
        <taxon>Eukaryota</taxon>
        <taxon>Viridiplantae</taxon>
        <taxon>Streptophyta</taxon>
        <taxon>Embryophyta</taxon>
        <taxon>Tracheophyta</taxon>
        <taxon>Spermatophyta</taxon>
        <taxon>Magnoliopsida</taxon>
        <taxon>Liliopsida</taxon>
        <taxon>Poales</taxon>
        <taxon>Poaceae</taxon>
        <taxon>PACMAD clade</taxon>
        <taxon>Arundinoideae</taxon>
        <taxon>Arundineae</taxon>
        <taxon>Arundo</taxon>
    </lineage>
</organism>
<proteinExistence type="predicted"/>
<protein>
    <submittedName>
        <fullName evidence="1">Uncharacterized protein</fullName>
    </submittedName>
</protein>
<reference evidence="1" key="2">
    <citation type="journal article" date="2015" name="Data Brief">
        <title>Shoot transcriptome of the giant reed, Arundo donax.</title>
        <authorList>
            <person name="Barrero R.A."/>
            <person name="Guerrero F.D."/>
            <person name="Moolhuijzen P."/>
            <person name="Goolsby J.A."/>
            <person name="Tidwell J."/>
            <person name="Bellgard S.E."/>
            <person name="Bellgard M.I."/>
        </authorList>
    </citation>
    <scope>NUCLEOTIDE SEQUENCE</scope>
    <source>
        <tissue evidence="1">Shoot tissue taken approximately 20 cm above the soil surface</tissue>
    </source>
</reference>
<dbReference type="AlphaFoldDB" id="A0A0A8Z1N2"/>
<sequence length="17" mass="1946">MDLWGVFFSLLMGILGF</sequence>
<dbReference type="EMBL" id="GBRH01264571">
    <property type="protein sequence ID" value="JAD33324.1"/>
    <property type="molecule type" value="Transcribed_RNA"/>
</dbReference>